<organism evidence="1 2">
    <name type="scientific">Camellia lanceoleosa</name>
    <dbReference type="NCBI Taxonomy" id="1840588"/>
    <lineage>
        <taxon>Eukaryota</taxon>
        <taxon>Viridiplantae</taxon>
        <taxon>Streptophyta</taxon>
        <taxon>Embryophyta</taxon>
        <taxon>Tracheophyta</taxon>
        <taxon>Spermatophyta</taxon>
        <taxon>Magnoliopsida</taxon>
        <taxon>eudicotyledons</taxon>
        <taxon>Gunneridae</taxon>
        <taxon>Pentapetalae</taxon>
        <taxon>asterids</taxon>
        <taxon>Ericales</taxon>
        <taxon>Theaceae</taxon>
        <taxon>Camellia</taxon>
    </lineage>
</organism>
<proteinExistence type="predicted"/>
<gene>
    <name evidence="1" type="ORF">LOK49_LG03G01981</name>
</gene>
<dbReference type="EMBL" id="CM045763">
    <property type="protein sequence ID" value="KAI8021619.1"/>
    <property type="molecule type" value="Genomic_DNA"/>
</dbReference>
<evidence type="ECO:0000313" key="1">
    <source>
        <dbReference type="EMBL" id="KAI8021619.1"/>
    </source>
</evidence>
<name>A0ACC0I8Y3_9ERIC</name>
<evidence type="ECO:0000313" key="2">
    <source>
        <dbReference type="Proteomes" id="UP001060215"/>
    </source>
</evidence>
<accession>A0ACC0I8Y3</accession>
<reference evidence="1 2" key="1">
    <citation type="journal article" date="2022" name="Plant J.">
        <title>Chromosome-level genome of Camellia lanceoleosa provides a valuable resource for understanding genome evolution and self-incompatibility.</title>
        <authorList>
            <person name="Gong W."/>
            <person name="Xiao S."/>
            <person name="Wang L."/>
            <person name="Liao Z."/>
            <person name="Chang Y."/>
            <person name="Mo W."/>
            <person name="Hu G."/>
            <person name="Li W."/>
            <person name="Zhao G."/>
            <person name="Zhu H."/>
            <person name="Hu X."/>
            <person name="Ji K."/>
            <person name="Xiang X."/>
            <person name="Song Q."/>
            <person name="Yuan D."/>
            <person name="Jin S."/>
            <person name="Zhang L."/>
        </authorList>
    </citation>
    <scope>NUCLEOTIDE SEQUENCE [LARGE SCALE GENOMIC DNA]</scope>
    <source>
        <strain evidence="1">SQ_2022a</strain>
    </source>
</reference>
<sequence length="131" mass="14685">MAMEVVPVTSPDIHKKNRIQVSNTKKPLFFYVNLAKRYIQQHNEVELSALGMAITTVVTISEILKNNGLAIEKKVLTSTVGMKDESKGRLVQKARIEILLGKTENFDTLMTTSTRAPETVAKDNEQDESEH</sequence>
<keyword evidence="2" id="KW-1185">Reference proteome</keyword>
<comment type="caution">
    <text evidence="1">The sequence shown here is derived from an EMBL/GenBank/DDBJ whole genome shotgun (WGS) entry which is preliminary data.</text>
</comment>
<dbReference type="Proteomes" id="UP001060215">
    <property type="component" value="Chromosome 6"/>
</dbReference>
<protein>
    <submittedName>
        <fullName evidence="1">Uncharacterized protein</fullName>
    </submittedName>
</protein>